<evidence type="ECO:0000313" key="2">
    <source>
        <dbReference type="Proteomes" id="UP000291404"/>
    </source>
</evidence>
<proteinExistence type="predicted"/>
<accession>A0A4Q9KW86</accession>
<dbReference type="Proteomes" id="UP000291404">
    <property type="component" value="Unassembled WGS sequence"/>
</dbReference>
<reference evidence="1 2" key="1">
    <citation type="submission" date="2017-12" db="EMBL/GenBank/DDBJ databases">
        <authorList>
            <person name="Pombert J.-F."/>
            <person name="Haag K.L."/>
            <person name="Ebert D."/>
        </authorList>
    </citation>
    <scope>NUCLEOTIDE SEQUENCE [LARGE SCALE GENOMIC DNA]</scope>
    <source>
        <strain evidence="1">BE-OM-2</strain>
    </source>
</reference>
<organism evidence="1 2">
    <name type="scientific">Hamiltosporidium magnivora</name>
    <dbReference type="NCBI Taxonomy" id="148818"/>
    <lineage>
        <taxon>Eukaryota</taxon>
        <taxon>Fungi</taxon>
        <taxon>Fungi incertae sedis</taxon>
        <taxon>Microsporidia</taxon>
        <taxon>Dubosqiidae</taxon>
        <taxon>Hamiltosporidium</taxon>
    </lineage>
</organism>
<gene>
    <name evidence="1" type="ORF">CWI36_2191p0010</name>
</gene>
<keyword evidence="2" id="KW-1185">Reference proteome</keyword>
<dbReference type="VEuPathDB" id="MicrosporidiaDB:CWI39_1855p0010"/>
<evidence type="ECO:0000313" key="1">
    <source>
        <dbReference type="EMBL" id="TBT98874.1"/>
    </source>
</evidence>
<name>A0A4Q9KW86_9MICR</name>
<dbReference type="AlphaFoldDB" id="A0A4Q9KW86"/>
<sequence length="129" mass="14888">MNRSYIKNLKIYLLSHTNPLTVLSLCIEKNFHSKKVYKIILKKILTNRNNEQKPYKTNENTSNRISNINENISNTIPINTPNDIHNTIPTNISTDIHSNTPLANTLLIVSKNIENPLFLKKFPLQYTLT</sequence>
<protein>
    <submittedName>
        <fullName evidence="1">Uncharacterized protein</fullName>
    </submittedName>
</protein>
<dbReference type="EMBL" id="PITI01002191">
    <property type="protein sequence ID" value="TBT98874.1"/>
    <property type="molecule type" value="Genomic_DNA"/>
</dbReference>
<dbReference type="VEuPathDB" id="MicrosporidiaDB:CWI36_2191p0010"/>
<comment type="caution">
    <text evidence="1">The sequence shown here is derived from an EMBL/GenBank/DDBJ whole genome shotgun (WGS) entry which is preliminary data.</text>
</comment>
<feature type="non-terminal residue" evidence="1">
    <location>
        <position position="129"/>
    </location>
</feature>